<feature type="domain" description="DUF6533" evidence="3">
    <location>
        <begin position="34"/>
        <end position="75"/>
    </location>
</feature>
<feature type="transmembrane region" description="Helical" evidence="2">
    <location>
        <begin position="128"/>
        <end position="154"/>
    </location>
</feature>
<protein>
    <recommendedName>
        <fullName evidence="3">DUF6533 domain-containing protein</fullName>
    </recommendedName>
</protein>
<keyword evidence="2" id="KW-0812">Transmembrane</keyword>
<dbReference type="OrthoDB" id="3251775at2759"/>
<evidence type="ECO:0000256" key="2">
    <source>
        <dbReference type="SAM" id="Phobius"/>
    </source>
</evidence>
<dbReference type="Proteomes" id="UP000077266">
    <property type="component" value="Unassembled WGS sequence"/>
</dbReference>
<sequence>MAATSSPFQLPPGILAQLSDAVYFASITRFEHAGAYTLLLYDWLLCLEHELKLISTPGLAPGKLAYLFCRYWPILTHPITIWVQLVTSDRALCEKTFRIPLFLTIVNFSGAASVLIVRVYAFTGARRLVAFFLVFCFAVVAAYQIWTVATQIALVTAPAPFCFPVDREGAAPLLSGYFLAPFLFDVVATATFVWHAFSVRLQLSDMTGAVGLFVREGAAYFIAISAINLVNAVMNFLPDETHHGVMAPMSMLLPSILACRLVINLRSAASEGGLHSGVSGKRDTQAEEGSFGFEHSRWKNHRSRSRVDEETASGPGTRTRTRIDYEMAPFGDVSR</sequence>
<keyword evidence="2" id="KW-0472">Membrane</keyword>
<dbReference type="AlphaFoldDB" id="A0A165Q4U9"/>
<dbReference type="Pfam" id="PF20151">
    <property type="entry name" value="DUF6533"/>
    <property type="match status" value="1"/>
</dbReference>
<proteinExistence type="predicted"/>
<dbReference type="EMBL" id="KV425885">
    <property type="protein sequence ID" value="KZW03078.1"/>
    <property type="molecule type" value="Genomic_DNA"/>
</dbReference>
<evidence type="ECO:0000313" key="4">
    <source>
        <dbReference type="EMBL" id="KZW03078.1"/>
    </source>
</evidence>
<evidence type="ECO:0000259" key="3">
    <source>
        <dbReference type="Pfam" id="PF20151"/>
    </source>
</evidence>
<feature type="transmembrane region" description="Helical" evidence="2">
    <location>
        <begin position="174"/>
        <end position="197"/>
    </location>
</feature>
<feature type="region of interest" description="Disordered" evidence="1">
    <location>
        <begin position="273"/>
        <end position="335"/>
    </location>
</feature>
<feature type="transmembrane region" description="Helical" evidence="2">
    <location>
        <begin position="99"/>
        <end position="121"/>
    </location>
</feature>
<evidence type="ECO:0000256" key="1">
    <source>
        <dbReference type="SAM" id="MobiDB-lite"/>
    </source>
</evidence>
<accession>A0A165Q4U9</accession>
<feature type="transmembrane region" description="Helical" evidence="2">
    <location>
        <begin position="218"/>
        <end position="237"/>
    </location>
</feature>
<feature type="transmembrane region" description="Helical" evidence="2">
    <location>
        <begin position="243"/>
        <end position="263"/>
    </location>
</feature>
<organism evidence="4 5">
    <name type="scientific">Exidia glandulosa HHB12029</name>
    <dbReference type="NCBI Taxonomy" id="1314781"/>
    <lineage>
        <taxon>Eukaryota</taxon>
        <taxon>Fungi</taxon>
        <taxon>Dikarya</taxon>
        <taxon>Basidiomycota</taxon>
        <taxon>Agaricomycotina</taxon>
        <taxon>Agaricomycetes</taxon>
        <taxon>Auriculariales</taxon>
        <taxon>Exidiaceae</taxon>
        <taxon>Exidia</taxon>
    </lineage>
</organism>
<gene>
    <name evidence="4" type="ORF">EXIGLDRAFT_828830</name>
</gene>
<dbReference type="InParanoid" id="A0A165Q4U9"/>
<keyword evidence="5" id="KW-1185">Reference proteome</keyword>
<keyword evidence="2" id="KW-1133">Transmembrane helix</keyword>
<dbReference type="STRING" id="1314781.A0A165Q4U9"/>
<name>A0A165Q4U9_EXIGL</name>
<evidence type="ECO:0000313" key="5">
    <source>
        <dbReference type="Proteomes" id="UP000077266"/>
    </source>
</evidence>
<dbReference type="InterPro" id="IPR045340">
    <property type="entry name" value="DUF6533"/>
</dbReference>
<reference evidence="4 5" key="1">
    <citation type="journal article" date="2016" name="Mol. Biol. Evol.">
        <title>Comparative Genomics of Early-Diverging Mushroom-Forming Fungi Provides Insights into the Origins of Lignocellulose Decay Capabilities.</title>
        <authorList>
            <person name="Nagy L.G."/>
            <person name="Riley R."/>
            <person name="Tritt A."/>
            <person name="Adam C."/>
            <person name="Daum C."/>
            <person name="Floudas D."/>
            <person name="Sun H."/>
            <person name="Yadav J.S."/>
            <person name="Pangilinan J."/>
            <person name="Larsson K.H."/>
            <person name="Matsuura K."/>
            <person name="Barry K."/>
            <person name="Labutti K."/>
            <person name="Kuo R."/>
            <person name="Ohm R.A."/>
            <person name="Bhattacharya S.S."/>
            <person name="Shirouzu T."/>
            <person name="Yoshinaga Y."/>
            <person name="Martin F.M."/>
            <person name="Grigoriev I.V."/>
            <person name="Hibbett D.S."/>
        </authorList>
    </citation>
    <scope>NUCLEOTIDE SEQUENCE [LARGE SCALE GENOMIC DNA]</scope>
    <source>
        <strain evidence="4 5">HHB12029</strain>
    </source>
</reference>